<comment type="caution">
    <text evidence="3">The sequence shown here is derived from an EMBL/GenBank/DDBJ whole genome shotgun (WGS) entry which is preliminary data.</text>
</comment>
<name>A0A9D9ER03_9SPIR</name>
<feature type="chain" id="PRO_5038745704" description="PEGA domain-containing protein" evidence="2">
    <location>
        <begin position="25"/>
        <end position="499"/>
    </location>
</feature>
<evidence type="ECO:0000313" key="4">
    <source>
        <dbReference type="Proteomes" id="UP000823616"/>
    </source>
</evidence>
<evidence type="ECO:0008006" key="5">
    <source>
        <dbReference type="Google" id="ProtNLM"/>
    </source>
</evidence>
<dbReference type="Proteomes" id="UP000823616">
    <property type="component" value="Unassembled WGS sequence"/>
</dbReference>
<evidence type="ECO:0000256" key="2">
    <source>
        <dbReference type="SAM" id="SignalP"/>
    </source>
</evidence>
<feature type="signal peptide" evidence="2">
    <location>
        <begin position="1"/>
        <end position="24"/>
    </location>
</feature>
<keyword evidence="2" id="KW-0732">Signal</keyword>
<sequence>MTLSPRLSALCSVLALSVCFPVFAAGNDVPPEESGSWVLAASAFTLKGVPEPFAAYAELTPRLLLEELGVVQIRFVGLEESRAQELLRLAEERDRLAAVRRDLIFSRDLLFFSLDNPSARQRARKDYDGRLEETERDLALLDEQTEGVLAAGTEKAGGAADPADDGISAGDVPVTFRSAEDGLYTPREGISLARSLHQDGISGLLCGEIRDVGGYMHISVSLETGNGAPAETVSVTAPYADLEEAVYRLSLSLVPRLSGRQPVQLFFSVFPQNTSVFVDGVPVEDLQAPVTVFSGRHTIEASAPEFSASVRTEDFTESGEYSVEISLVPQETVRVVFDTGGESAALFFRTRYFGHTPAEIRMPALPRIGELVRNDVQTFFLFDPAGAGADPERVQTVSVSLDEKNAEQRIEKQRKILYWSLGALYLALPAAFLIRGEADSRLNARAGGRLPDSENVDPWVMAGNAATGVCIGLGVNLLVQIIRYATAAEQVTPRRAEFR</sequence>
<protein>
    <recommendedName>
        <fullName evidence="5">PEGA domain-containing protein</fullName>
    </recommendedName>
</protein>
<dbReference type="AlphaFoldDB" id="A0A9D9ER03"/>
<evidence type="ECO:0000256" key="1">
    <source>
        <dbReference type="SAM" id="Phobius"/>
    </source>
</evidence>
<reference evidence="3" key="1">
    <citation type="submission" date="2020-10" db="EMBL/GenBank/DDBJ databases">
        <authorList>
            <person name="Gilroy R."/>
        </authorList>
    </citation>
    <scope>NUCLEOTIDE SEQUENCE</scope>
    <source>
        <strain evidence="3">B3-4054</strain>
    </source>
</reference>
<organism evidence="3 4">
    <name type="scientific">Candidatus Avitreponema avistercoris</name>
    <dbReference type="NCBI Taxonomy" id="2840705"/>
    <lineage>
        <taxon>Bacteria</taxon>
        <taxon>Pseudomonadati</taxon>
        <taxon>Spirochaetota</taxon>
        <taxon>Spirochaetia</taxon>
        <taxon>Spirochaetales</taxon>
        <taxon>Candidatus Avitreponema</taxon>
    </lineage>
</organism>
<feature type="transmembrane region" description="Helical" evidence="1">
    <location>
        <begin position="416"/>
        <end position="434"/>
    </location>
</feature>
<proteinExistence type="predicted"/>
<keyword evidence="1" id="KW-1133">Transmembrane helix</keyword>
<reference evidence="3" key="2">
    <citation type="journal article" date="2021" name="PeerJ">
        <title>Extensive microbial diversity within the chicken gut microbiome revealed by metagenomics and culture.</title>
        <authorList>
            <person name="Gilroy R."/>
            <person name="Ravi A."/>
            <person name="Getino M."/>
            <person name="Pursley I."/>
            <person name="Horton D.L."/>
            <person name="Alikhan N.F."/>
            <person name="Baker D."/>
            <person name="Gharbi K."/>
            <person name="Hall N."/>
            <person name="Watson M."/>
            <person name="Adriaenssens E.M."/>
            <person name="Foster-Nyarko E."/>
            <person name="Jarju S."/>
            <person name="Secka A."/>
            <person name="Antonio M."/>
            <person name="Oren A."/>
            <person name="Chaudhuri R.R."/>
            <person name="La Ragione R."/>
            <person name="Hildebrand F."/>
            <person name="Pallen M.J."/>
        </authorList>
    </citation>
    <scope>NUCLEOTIDE SEQUENCE</scope>
    <source>
        <strain evidence="3">B3-4054</strain>
    </source>
</reference>
<keyword evidence="1" id="KW-0472">Membrane</keyword>
<dbReference type="EMBL" id="JADIMS010000157">
    <property type="protein sequence ID" value="MBO8451130.1"/>
    <property type="molecule type" value="Genomic_DNA"/>
</dbReference>
<evidence type="ECO:0000313" key="3">
    <source>
        <dbReference type="EMBL" id="MBO8451130.1"/>
    </source>
</evidence>
<accession>A0A9D9ER03</accession>
<keyword evidence="1" id="KW-0812">Transmembrane</keyword>
<gene>
    <name evidence="3" type="ORF">IAA96_08510</name>
</gene>